<gene>
    <name evidence="5" type="ORF">ACFS6H_01730</name>
</gene>
<protein>
    <submittedName>
        <fullName evidence="5">Group III truncated hemoglobin</fullName>
    </submittedName>
</protein>
<keyword evidence="3" id="KW-0479">Metal-binding</keyword>
<dbReference type="CDD" id="cd08916">
    <property type="entry name" value="TrHb3_P"/>
    <property type="match status" value="1"/>
</dbReference>
<reference evidence="6" key="1">
    <citation type="journal article" date="2019" name="Int. J. Syst. Evol. Microbiol.">
        <title>The Global Catalogue of Microorganisms (GCM) 10K type strain sequencing project: providing services to taxonomists for standard genome sequencing and annotation.</title>
        <authorList>
            <consortium name="The Broad Institute Genomics Platform"/>
            <consortium name="The Broad Institute Genome Sequencing Center for Infectious Disease"/>
            <person name="Wu L."/>
            <person name="Ma J."/>
        </authorList>
    </citation>
    <scope>NUCLEOTIDE SEQUENCE [LARGE SCALE GENOMIC DNA]</scope>
    <source>
        <strain evidence="6">KCTC 23299</strain>
    </source>
</reference>
<dbReference type="SUPFAM" id="SSF46458">
    <property type="entry name" value="Globin-like"/>
    <property type="match status" value="1"/>
</dbReference>
<keyword evidence="1" id="KW-0813">Transport</keyword>
<dbReference type="Gene3D" id="1.10.490.10">
    <property type="entry name" value="Globins"/>
    <property type="match status" value="1"/>
</dbReference>
<evidence type="ECO:0000313" key="6">
    <source>
        <dbReference type="Proteomes" id="UP001597511"/>
    </source>
</evidence>
<evidence type="ECO:0000256" key="4">
    <source>
        <dbReference type="ARBA" id="ARBA00023004"/>
    </source>
</evidence>
<dbReference type="InterPro" id="IPR001486">
    <property type="entry name" value="Hemoglobin_trunc"/>
</dbReference>
<evidence type="ECO:0000256" key="1">
    <source>
        <dbReference type="ARBA" id="ARBA00022448"/>
    </source>
</evidence>
<dbReference type="RefSeq" id="WP_386094482.1">
    <property type="nucleotide sequence ID" value="NZ_JBHUOZ010000001.1"/>
</dbReference>
<dbReference type="InterPro" id="IPR009050">
    <property type="entry name" value="Globin-like_sf"/>
</dbReference>
<sequence>MAVKTDITNIHHIKILVDSFYQQVQQDELLGPIFLGAIKDWPHHLDKMYRFWQTVLLDEHTYAGSPFPPHANMPINETHFNRWLQLFHAAVDELFTGKTADEAKWRSGKMAAMFQHKIAFYRGTNMYPLQ</sequence>
<name>A0ABW5ZZF3_9BACT</name>
<evidence type="ECO:0000313" key="5">
    <source>
        <dbReference type="EMBL" id="MFD2918409.1"/>
    </source>
</evidence>
<proteinExistence type="predicted"/>
<dbReference type="Pfam" id="PF01152">
    <property type="entry name" value="Bac_globin"/>
    <property type="match status" value="1"/>
</dbReference>
<comment type="caution">
    <text evidence="5">The sequence shown here is derived from an EMBL/GenBank/DDBJ whole genome shotgun (WGS) entry which is preliminary data.</text>
</comment>
<dbReference type="EMBL" id="JBHUOZ010000001">
    <property type="protein sequence ID" value="MFD2918409.1"/>
    <property type="molecule type" value="Genomic_DNA"/>
</dbReference>
<organism evidence="5 6">
    <name type="scientific">Terrimonas rubra</name>
    <dbReference type="NCBI Taxonomy" id="1035890"/>
    <lineage>
        <taxon>Bacteria</taxon>
        <taxon>Pseudomonadati</taxon>
        <taxon>Bacteroidota</taxon>
        <taxon>Chitinophagia</taxon>
        <taxon>Chitinophagales</taxon>
        <taxon>Chitinophagaceae</taxon>
        <taxon>Terrimonas</taxon>
    </lineage>
</organism>
<evidence type="ECO:0000256" key="2">
    <source>
        <dbReference type="ARBA" id="ARBA00022617"/>
    </source>
</evidence>
<evidence type="ECO:0000256" key="3">
    <source>
        <dbReference type="ARBA" id="ARBA00022723"/>
    </source>
</evidence>
<keyword evidence="4" id="KW-0408">Iron</keyword>
<keyword evidence="2" id="KW-0349">Heme</keyword>
<accession>A0ABW5ZZF3</accession>
<dbReference type="Proteomes" id="UP001597511">
    <property type="component" value="Unassembled WGS sequence"/>
</dbReference>
<keyword evidence="6" id="KW-1185">Reference proteome</keyword>
<dbReference type="InterPro" id="IPR012292">
    <property type="entry name" value="Globin/Proto"/>
</dbReference>